<dbReference type="PANTHER" id="PTHR43022:SF1">
    <property type="entry name" value="PROTEIN SMF"/>
    <property type="match status" value="1"/>
</dbReference>
<dbReference type="EMBL" id="FQXI01000022">
    <property type="protein sequence ID" value="SHH67506.1"/>
    <property type="molecule type" value="Genomic_DNA"/>
</dbReference>
<comment type="similarity">
    <text evidence="1">Belongs to the DprA/Smf family.</text>
</comment>
<dbReference type="AlphaFoldDB" id="A0A1M5UX81"/>
<dbReference type="SUPFAM" id="SSF102405">
    <property type="entry name" value="MCP/YpsA-like"/>
    <property type="match status" value="1"/>
</dbReference>
<evidence type="ECO:0000313" key="3">
    <source>
        <dbReference type="EMBL" id="SHH67506.1"/>
    </source>
</evidence>
<feature type="domain" description="Smf/DprA SLOG" evidence="2">
    <location>
        <begin position="80"/>
        <end position="287"/>
    </location>
</feature>
<dbReference type="Pfam" id="PF02481">
    <property type="entry name" value="DNA_processg_A"/>
    <property type="match status" value="1"/>
</dbReference>
<dbReference type="STRING" id="1120995.SAMN02745245_01908"/>
<gene>
    <name evidence="3" type="ORF">SAMN02745245_01908</name>
</gene>
<evidence type="ECO:0000259" key="2">
    <source>
        <dbReference type="Pfam" id="PF02481"/>
    </source>
</evidence>
<organism evidence="3 4">
    <name type="scientific">Anaerosphaera aminiphila DSM 21120</name>
    <dbReference type="NCBI Taxonomy" id="1120995"/>
    <lineage>
        <taxon>Bacteria</taxon>
        <taxon>Bacillati</taxon>
        <taxon>Bacillota</taxon>
        <taxon>Tissierellia</taxon>
        <taxon>Tissierellales</taxon>
        <taxon>Peptoniphilaceae</taxon>
        <taxon>Anaerosphaera</taxon>
    </lineage>
</organism>
<dbReference type="OrthoDB" id="9785707at2"/>
<keyword evidence="4" id="KW-1185">Reference proteome</keyword>
<dbReference type="Gene3D" id="3.40.50.450">
    <property type="match status" value="1"/>
</dbReference>
<dbReference type="Proteomes" id="UP000184032">
    <property type="component" value="Unassembled WGS sequence"/>
</dbReference>
<dbReference type="GO" id="GO:0009294">
    <property type="term" value="P:DNA-mediated transformation"/>
    <property type="evidence" value="ECO:0007669"/>
    <property type="project" value="InterPro"/>
</dbReference>
<dbReference type="InterPro" id="IPR057666">
    <property type="entry name" value="DrpA_SLOG"/>
</dbReference>
<sequence>MTYRQFLIYLNAIGIRNDEIEKIETYIEDYSIDYEEIFKDSVLDDLRNKFTPKLIQKLKRKDKKALINLNTYCEKNKIEVITASDLTYPERLKNIENYPRVLYLKGKLDILDSVSISVVGARKHTSYGESVLNYFVDELSKLNVTIVSGMAYGVDGLAHRRSLENKNKTIAVLGNGVDKIYPMKNAKLYSDIIENGAVLSEYPVGTEPLPFRFPERNRIISGISLATIVIEAKAKSGSLITARVAAEQGKEVFSVPGNIDSLYSEGTNMLIRDGATPLLSIEDILEVIPEIKKNYVDSREEDYKAEMGDEELKVFKLISEGVADTNLIANELNEDISYISSIITILELKNIIEVEDGLKIKM</sequence>
<dbReference type="InterPro" id="IPR003488">
    <property type="entry name" value="DprA"/>
</dbReference>
<accession>A0A1M5UX81</accession>
<protein>
    <submittedName>
        <fullName evidence="3">DNA processing protein</fullName>
    </submittedName>
</protein>
<evidence type="ECO:0000313" key="4">
    <source>
        <dbReference type="Proteomes" id="UP000184032"/>
    </source>
</evidence>
<dbReference type="NCBIfam" id="TIGR00732">
    <property type="entry name" value="dprA"/>
    <property type="match status" value="1"/>
</dbReference>
<reference evidence="3 4" key="1">
    <citation type="submission" date="2016-11" db="EMBL/GenBank/DDBJ databases">
        <authorList>
            <person name="Jaros S."/>
            <person name="Januszkiewicz K."/>
            <person name="Wedrychowicz H."/>
        </authorList>
    </citation>
    <scope>NUCLEOTIDE SEQUENCE [LARGE SCALE GENOMIC DNA]</scope>
    <source>
        <strain evidence="3 4">DSM 21120</strain>
    </source>
</reference>
<name>A0A1M5UX81_9FIRM</name>
<dbReference type="PANTHER" id="PTHR43022">
    <property type="entry name" value="PROTEIN SMF"/>
    <property type="match status" value="1"/>
</dbReference>
<evidence type="ECO:0000256" key="1">
    <source>
        <dbReference type="ARBA" id="ARBA00006525"/>
    </source>
</evidence>
<proteinExistence type="inferred from homology"/>
<dbReference type="RefSeq" id="WP_073185710.1">
    <property type="nucleotide sequence ID" value="NZ_FQXI01000022.1"/>
</dbReference>